<organism evidence="2 3">
    <name type="scientific">Cuscuta campestris</name>
    <dbReference type="NCBI Taxonomy" id="132261"/>
    <lineage>
        <taxon>Eukaryota</taxon>
        <taxon>Viridiplantae</taxon>
        <taxon>Streptophyta</taxon>
        <taxon>Embryophyta</taxon>
        <taxon>Tracheophyta</taxon>
        <taxon>Spermatophyta</taxon>
        <taxon>Magnoliopsida</taxon>
        <taxon>eudicotyledons</taxon>
        <taxon>Gunneridae</taxon>
        <taxon>Pentapetalae</taxon>
        <taxon>asterids</taxon>
        <taxon>lamiids</taxon>
        <taxon>Solanales</taxon>
        <taxon>Convolvulaceae</taxon>
        <taxon>Cuscuteae</taxon>
        <taxon>Cuscuta</taxon>
        <taxon>Cuscuta subgen. Grammica</taxon>
        <taxon>Cuscuta sect. Cleistogrammica</taxon>
    </lineage>
</organism>
<dbReference type="EMBL" id="OOIL02002458">
    <property type="protein sequence ID" value="VFQ82903.1"/>
    <property type="molecule type" value="Genomic_DNA"/>
</dbReference>
<accession>A0A484M2B0</accession>
<reference evidence="2 3" key="1">
    <citation type="submission" date="2018-04" db="EMBL/GenBank/DDBJ databases">
        <authorList>
            <person name="Vogel A."/>
        </authorList>
    </citation>
    <scope>NUCLEOTIDE SEQUENCE [LARGE SCALE GENOMIC DNA]</scope>
</reference>
<dbReference type="InterPro" id="IPR043502">
    <property type="entry name" value="DNA/RNA_pol_sf"/>
</dbReference>
<dbReference type="PANTHER" id="PTHR46890:SF48">
    <property type="entry name" value="RNA-DIRECTED DNA POLYMERASE"/>
    <property type="match status" value="1"/>
</dbReference>
<dbReference type="PROSITE" id="PS50878">
    <property type="entry name" value="RT_POL"/>
    <property type="match status" value="1"/>
</dbReference>
<dbReference type="CDD" id="cd06222">
    <property type="entry name" value="RNase_H_like"/>
    <property type="match status" value="1"/>
</dbReference>
<proteinExistence type="predicted"/>
<dbReference type="OrthoDB" id="536038at2759"/>
<dbReference type="Pfam" id="PF00078">
    <property type="entry name" value="RVT_1"/>
    <property type="match status" value="1"/>
</dbReference>
<dbReference type="Proteomes" id="UP000595140">
    <property type="component" value="Unassembled WGS sequence"/>
</dbReference>
<dbReference type="SUPFAM" id="SSF56672">
    <property type="entry name" value="DNA/RNA polymerases"/>
    <property type="match status" value="1"/>
</dbReference>
<dbReference type="CDD" id="cd01650">
    <property type="entry name" value="RT_nLTR_like"/>
    <property type="match status" value="1"/>
</dbReference>
<dbReference type="AlphaFoldDB" id="A0A484M2B0"/>
<evidence type="ECO:0000259" key="1">
    <source>
        <dbReference type="PROSITE" id="PS50878"/>
    </source>
</evidence>
<gene>
    <name evidence="2" type="ORF">CCAM_LOCUS24679</name>
</gene>
<keyword evidence="3" id="KW-1185">Reference proteome</keyword>
<feature type="domain" description="Reverse transcriptase" evidence="1">
    <location>
        <begin position="532"/>
        <end position="765"/>
    </location>
</feature>
<evidence type="ECO:0000313" key="2">
    <source>
        <dbReference type="EMBL" id="VFQ82903.1"/>
    </source>
</evidence>
<dbReference type="InterPro" id="IPR052343">
    <property type="entry name" value="Retrotransposon-Effector_Assoc"/>
</dbReference>
<dbReference type="PANTHER" id="PTHR46890">
    <property type="entry name" value="NON-LTR RETROLELEMENT REVERSE TRANSCRIPTASE-LIKE PROTEIN-RELATED"/>
    <property type="match status" value="1"/>
</dbReference>
<name>A0A484M2B0_9ASTE</name>
<dbReference type="InterPro" id="IPR000477">
    <property type="entry name" value="RT_dom"/>
</dbReference>
<protein>
    <recommendedName>
        <fullName evidence="1">Reverse transcriptase domain-containing protein</fullName>
    </recommendedName>
</protein>
<sequence length="765" mass="86576">METRMWVIAKPSYHVRTPALMMKTRWIPQVPERAHGRGALGPTPCCGKTDFSSRTLIDSISMFVRQWLAAKIPKKLKGADAWLNEKKLLPFFPKAHKIRVVKWLAPPKGRLKLNIDASFTSGSKRGAAILRDDEGRFVRASSFSVSGSSPYQAELDTSIKGIKWALNLHHLLVYETDALEILKRIGYYTYYTHSPFPIDTLAKLIHENDVWRSHTLREDRAPPPKAGMYEVDQFTTLKASMESIVKQAIKEHLGASHPRPNLYTEPVNQAEIYGSGSHHQSDLVLSCEHCFQNHLSSACPLIEPPHPSKAKDLNLAQYANKGEGPWAQNNQEQWRERNNFPRKIIPGMTINREAESMANWAQECYENEPSEINRVNFNKAKAELLLATDYEYHFWKQKANIRWMEEGDSNSKFFHAFVKGKRSRSIIRSIEDANGTLISNLGEIKNIAIDHFTSLFSTRKQISVNSILEYMEAGIYEEDNTYLTSLPTGEEIKEIVWSLNPDSAPGPDGFNGKFFRSCWHIINKDVISATHEFFLGVPVPTSYGSTFLSLIPKINDPRQFGDYRPISLSTFMSKINTKILANRLQKLLPKVISAEQTGFQTHKGIEEQILLTEEMVHKIDSSTRGRNVVIKLDMAKAFDNMEWDFIRVMLNSMGFSLQSTQLLLANLQATHISILINGSPCGFFKMARGVKQGDPLSPLLFILASEGLSRMIMSQMESGTIANYNTGRDILVSHLAFADDIIIFSNGDGKNLRKLKKCLTIYMDA</sequence>
<evidence type="ECO:0000313" key="3">
    <source>
        <dbReference type="Proteomes" id="UP000595140"/>
    </source>
</evidence>
<dbReference type="InterPro" id="IPR044730">
    <property type="entry name" value="RNase_H-like_dom_plant"/>
</dbReference>